<dbReference type="RefSeq" id="XP_009780042.1">
    <property type="nucleotide sequence ID" value="XM_009781740.1"/>
</dbReference>
<dbReference type="KEGG" id="nsy:104229157"/>
<organism evidence="2 4">
    <name type="scientific">Nicotiana sylvestris</name>
    <name type="common">Wood tobacco</name>
    <name type="synonym">South American tobacco</name>
    <dbReference type="NCBI Taxonomy" id="4096"/>
    <lineage>
        <taxon>Eukaryota</taxon>
        <taxon>Viridiplantae</taxon>
        <taxon>Streptophyta</taxon>
        <taxon>Embryophyta</taxon>
        <taxon>Tracheophyta</taxon>
        <taxon>Spermatophyta</taxon>
        <taxon>Magnoliopsida</taxon>
        <taxon>eudicotyledons</taxon>
        <taxon>Gunneridae</taxon>
        <taxon>Pentapetalae</taxon>
        <taxon>asterids</taxon>
        <taxon>lamiids</taxon>
        <taxon>Solanales</taxon>
        <taxon>Solanaceae</taxon>
        <taxon>Nicotianoideae</taxon>
        <taxon>Nicotianeae</taxon>
        <taxon>Nicotiana</taxon>
    </lineage>
</organism>
<dbReference type="AlphaFoldDB" id="A0A1U7WN89"/>
<feature type="region of interest" description="Disordered" evidence="1">
    <location>
        <begin position="90"/>
        <end position="118"/>
    </location>
</feature>
<evidence type="ECO:0000313" key="5">
    <source>
        <dbReference type="RefSeq" id="XP_009780044.1"/>
    </source>
</evidence>
<evidence type="ECO:0000313" key="8">
    <source>
        <dbReference type="RefSeq" id="XP_009780047.1"/>
    </source>
</evidence>
<evidence type="ECO:0000313" key="2">
    <source>
        <dbReference type="Proteomes" id="UP000189701"/>
    </source>
</evidence>
<dbReference type="SUPFAM" id="SSF50249">
    <property type="entry name" value="Nucleic acid-binding proteins"/>
    <property type="match status" value="1"/>
</dbReference>
<dbReference type="RefSeq" id="XP_009780043.1">
    <property type="nucleotide sequence ID" value="XM_009781741.1"/>
</dbReference>
<dbReference type="Gene3D" id="2.40.50.140">
    <property type="entry name" value="Nucleic acid-binding proteins"/>
    <property type="match status" value="1"/>
</dbReference>
<dbReference type="GeneID" id="104229157"/>
<reference evidence="3 4" key="2">
    <citation type="submission" date="2025-04" db="UniProtKB">
        <authorList>
            <consortium name="RefSeq"/>
        </authorList>
    </citation>
    <scope>IDENTIFICATION</scope>
    <source>
        <tissue evidence="3 4">Leaf</tissue>
    </source>
</reference>
<reference evidence="2" key="1">
    <citation type="journal article" date="2013" name="Genome Biol.">
        <title>Reference genomes and transcriptomes of Nicotiana sylvestris and Nicotiana tomentosiformis.</title>
        <authorList>
            <person name="Sierro N."/>
            <person name="Battey J.N."/>
            <person name="Ouadi S."/>
            <person name="Bovet L."/>
            <person name="Goepfert S."/>
            <person name="Bakaher N."/>
            <person name="Peitsch M.C."/>
            <person name="Ivanov N.V."/>
        </authorList>
    </citation>
    <scope>NUCLEOTIDE SEQUENCE [LARGE SCALE GENOMIC DNA]</scope>
</reference>
<dbReference type="Proteomes" id="UP000189701">
    <property type="component" value="Unplaced"/>
</dbReference>
<dbReference type="RefSeq" id="XP_009780046.1">
    <property type="nucleotide sequence ID" value="XM_009781744.1"/>
</dbReference>
<dbReference type="RefSeq" id="XP_009780045.1">
    <property type="nucleotide sequence ID" value="XM_009781743.1"/>
</dbReference>
<dbReference type="RefSeq" id="XP_009780047.1">
    <property type="nucleotide sequence ID" value="XM_009781745.1"/>
</dbReference>
<dbReference type="STRING" id="4096.A0A1U7WN89"/>
<protein>
    <submittedName>
        <fullName evidence="3 4">Uncharacterized protein LOC104229157</fullName>
    </submittedName>
</protein>
<evidence type="ECO:0000256" key="1">
    <source>
        <dbReference type="SAM" id="MobiDB-lite"/>
    </source>
</evidence>
<keyword evidence="2" id="KW-1185">Reference proteome</keyword>
<dbReference type="RefSeq" id="XP_009780044.1">
    <property type="nucleotide sequence ID" value="XM_009781742.1"/>
</dbReference>
<evidence type="ECO:0000313" key="3">
    <source>
        <dbReference type="RefSeq" id="XP_009780042.1"/>
    </source>
</evidence>
<name>A0A1U7WN89_NICSY</name>
<evidence type="ECO:0000313" key="7">
    <source>
        <dbReference type="RefSeq" id="XP_009780046.1"/>
    </source>
</evidence>
<sequence length="165" mass="18322">MDTTASVSLLLWDREAIFLIGKFANELKEGLLENTGGVDKPSCPMELNNILQRKFMFKVIVKSSNLRLQDEAYSVVKLTDDDHLIQKYSPAPPSDNFTDPDFNTDQGVDGEKECEGSTEDNELIDIANAPAKIGIVNAATMVEEDPNVQLSGNKIKRVFKKKKTT</sequence>
<proteinExistence type="predicted"/>
<dbReference type="InterPro" id="IPR012340">
    <property type="entry name" value="NA-bd_OB-fold"/>
</dbReference>
<feature type="compositionally biased region" description="Polar residues" evidence="1">
    <location>
        <begin position="95"/>
        <end position="106"/>
    </location>
</feature>
<gene>
    <name evidence="3 4 5 6 7 8" type="primary">LOC104229157</name>
</gene>
<accession>A0A1U7WN89</accession>
<evidence type="ECO:0000313" key="6">
    <source>
        <dbReference type="RefSeq" id="XP_009780045.1"/>
    </source>
</evidence>
<evidence type="ECO:0000313" key="4">
    <source>
        <dbReference type="RefSeq" id="XP_009780043.1"/>
    </source>
</evidence>